<dbReference type="RefSeq" id="WP_007825702.1">
    <property type="nucleotide sequence ID" value="NZ_JAVRER010000039.1"/>
</dbReference>
<keyword evidence="1" id="KW-0175">Coiled coil</keyword>
<dbReference type="EMBL" id="JAVRER010000039">
    <property type="protein sequence ID" value="MDT0418187.1"/>
    <property type="molecule type" value="Genomic_DNA"/>
</dbReference>
<evidence type="ECO:0000256" key="2">
    <source>
        <dbReference type="SAM" id="MobiDB-lite"/>
    </source>
</evidence>
<evidence type="ECO:0000313" key="3">
    <source>
        <dbReference type="EMBL" id="MDT0418187.1"/>
    </source>
</evidence>
<accession>A0ABD5EC78</accession>
<evidence type="ECO:0000313" key="4">
    <source>
        <dbReference type="Proteomes" id="UP001183607"/>
    </source>
</evidence>
<evidence type="ECO:0000256" key="1">
    <source>
        <dbReference type="SAM" id="Coils"/>
    </source>
</evidence>
<gene>
    <name evidence="3" type="ORF">RM574_22130</name>
</gene>
<feature type="coiled-coil region" evidence="1">
    <location>
        <begin position="50"/>
        <end position="77"/>
    </location>
</feature>
<dbReference type="Proteomes" id="UP001183607">
    <property type="component" value="Unassembled WGS sequence"/>
</dbReference>
<feature type="region of interest" description="Disordered" evidence="2">
    <location>
        <begin position="140"/>
        <end position="166"/>
    </location>
</feature>
<organism evidence="3 4">
    <name type="scientific">Streptomyces evansiae</name>
    <dbReference type="NCBI Taxonomy" id="3075535"/>
    <lineage>
        <taxon>Bacteria</taxon>
        <taxon>Bacillati</taxon>
        <taxon>Actinomycetota</taxon>
        <taxon>Actinomycetes</taxon>
        <taxon>Kitasatosporales</taxon>
        <taxon>Streptomycetaceae</taxon>
        <taxon>Streptomyces</taxon>
    </lineage>
</organism>
<name>A0ABD5EC78_9ACTN</name>
<dbReference type="AlphaFoldDB" id="A0ABD5EC78"/>
<protein>
    <submittedName>
        <fullName evidence="3">Uncharacterized protein</fullName>
    </submittedName>
</protein>
<feature type="compositionally biased region" description="Gly residues" evidence="2">
    <location>
        <begin position="151"/>
        <end position="166"/>
    </location>
</feature>
<reference evidence="4" key="1">
    <citation type="submission" date="2023-07" db="EMBL/GenBank/DDBJ databases">
        <title>30 novel species of actinomycetes from the DSMZ collection.</title>
        <authorList>
            <person name="Nouioui I."/>
        </authorList>
    </citation>
    <scope>NUCLEOTIDE SEQUENCE [LARGE SCALE GENOMIC DNA]</scope>
    <source>
        <strain evidence="4">DSM 41982</strain>
    </source>
</reference>
<comment type="caution">
    <text evidence="3">The sequence shown here is derived from an EMBL/GenBank/DDBJ whole genome shotgun (WGS) entry which is preliminary data.</text>
</comment>
<proteinExistence type="predicted"/>
<sequence length="166" mass="17517">MGEEVAMDVSLLAGEGASALVGLMVADGWTAVRERVARFFSRGDDGAGEVERVEAELEEARADLVDAGEDREIAEDVEAAWRLRFRRALREHPEAAGELRALLDELAPERSRTGSGDTYNSVSGTVHGGLVVQGRDFGTTTIGFPRSAPRGDGGGGEGDGRGWSGS</sequence>